<protein>
    <submittedName>
        <fullName evidence="3">AMP-dependent synthetase and ligase</fullName>
    </submittedName>
</protein>
<keyword evidence="4" id="KW-1185">Reference proteome</keyword>
<keyword evidence="3" id="KW-0436">Ligase</keyword>
<dbReference type="PANTHER" id="PTHR43767:SF1">
    <property type="entry name" value="NONRIBOSOMAL PEPTIDE SYNTHASE PES1 (EUROFUNG)-RELATED"/>
    <property type="match status" value="1"/>
</dbReference>
<dbReference type="InterPro" id="IPR000873">
    <property type="entry name" value="AMP-dep_synth/lig_dom"/>
</dbReference>
<dbReference type="Proteomes" id="UP000011560">
    <property type="component" value="Unassembled WGS sequence"/>
</dbReference>
<dbReference type="Pfam" id="PF00501">
    <property type="entry name" value="AMP-binding"/>
    <property type="match status" value="1"/>
</dbReference>
<evidence type="ECO:0000313" key="4">
    <source>
        <dbReference type="Proteomes" id="UP000011560"/>
    </source>
</evidence>
<feature type="domain" description="AMP-dependent synthetase/ligase" evidence="2">
    <location>
        <begin position="14"/>
        <end position="405"/>
    </location>
</feature>
<organism evidence="3 4">
    <name type="scientific">Halovivax asiaticus JCM 14624</name>
    <dbReference type="NCBI Taxonomy" id="1227490"/>
    <lineage>
        <taxon>Archaea</taxon>
        <taxon>Methanobacteriati</taxon>
        <taxon>Methanobacteriota</taxon>
        <taxon>Stenosarchaea group</taxon>
        <taxon>Halobacteria</taxon>
        <taxon>Halobacteriales</taxon>
        <taxon>Natrialbaceae</taxon>
        <taxon>Halovivax</taxon>
    </lineage>
</organism>
<feature type="region of interest" description="Disordered" evidence="1">
    <location>
        <begin position="407"/>
        <end position="428"/>
    </location>
</feature>
<evidence type="ECO:0000256" key="1">
    <source>
        <dbReference type="SAM" id="MobiDB-lite"/>
    </source>
</evidence>
<evidence type="ECO:0000259" key="2">
    <source>
        <dbReference type="Pfam" id="PF00501"/>
    </source>
</evidence>
<dbReference type="Gene3D" id="3.40.50.12780">
    <property type="entry name" value="N-terminal domain of ligase-like"/>
    <property type="match status" value="1"/>
</dbReference>
<sequence length="448" mass="46031">MTGIAVVISNVSIDARAARWGDRTAIVDVAETDRFAPAGTIDDDRLTYGELATLSSWLADALATQGVEAGETVALLSRNRITGVALLFACERLGATFAPISHRLTPVSVETPLSLLDPAIVLAESAQRDLVRSVDGARTVALESLFDADGGGTGTTVGANGDPSDTTVGADDGSADTAADPPDESPSTGGPNRGDDGEAAPLLALHGSDGAPIAAYSAATVEANCLAAVLTWGLGPTDRTILLRPLSRPDGLLAVALPTLYAGGRLAIDRAFDPADAAKAIAAHGATHLVGTADEYRSILASDGGAAALSAVDRAVVSGRTDGELLDSLDACAGTVDRSFGWLGCPNALASDRETSESAHDQHASFHPQVIGRPFLDVDARLVDDGTVVAGAGTGELAVSGPVVANDVVPGEDGRDGAHPRRWRRSGTRFRRDERGRYALETDMDETP</sequence>
<feature type="compositionally biased region" description="Low complexity" evidence="1">
    <location>
        <begin position="156"/>
        <end position="180"/>
    </location>
</feature>
<name>M0BFC2_9EURY</name>
<dbReference type="PANTHER" id="PTHR43767">
    <property type="entry name" value="LONG-CHAIN-FATTY-ACID--COA LIGASE"/>
    <property type="match status" value="1"/>
</dbReference>
<dbReference type="GO" id="GO:0016874">
    <property type="term" value="F:ligase activity"/>
    <property type="evidence" value="ECO:0007669"/>
    <property type="project" value="UniProtKB-KW"/>
</dbReference>
<comment type="caution">
    <text evidence="3">The sequence shown here is derived from an EMBL/GenBank/DDBJ whole genome shotgun (WGS) entry which is preliminary data.</text>
</comment>
<dbReference type="InterPro" id="IPR050237">
    <property type="entry name" value="ATP-dep_AMP-bd_enzyme"/>
</dbReference>
<dbReference type="InterPro" id="IPR042099">
    <property type="entry name" value="ANL_N_sf"/>
</dbReference>
<dbReference type="STRING" id="1227490.C479_11925"/>
<proteinExistence type="predicted"/>
<gene>
    <name evidence="3" type="ORF">C479_11925</name>
</gene>
<dbReference type="AlphaFoldDB" id="M0BFC2"/>
<reference evidence="3 4" key="1">
    <citation type="journal article" date="2014" name="PLoS Genet.">
        <title>Phylogenetically driven sequencing of extremely halophilic archaea reveals strategies for static and dynamic osmo-response.</title>
        <authorList>
            <person name="Becker E.A."/>
            <person name="Seitzer P.M."/>
            <person name="Tritt A."/>
            <person name="Larsen D."/>
            <person name="Krusor M."/>
            <person name="Yao A.I."/>
            <person name="Wu D."/>
            <person name="Madern D."/>
            <person name="Eisen J.A."/>
            <person name="Darling A.E."/>
            <person name="Facciotti M.T."/>
        </authorList>
    </citation>
    <scope>NUCLEOTIDE SEQUENCE [LARGE SCALE GENOMIC DNA]</scope>
    <source>
        <strain evidence="3 4">JCM 14624</strain>
    </source>
</reference>
<dbReference type="SUPFAM" id="SSF56801">
    <property type="entry name" value="Acetyl-CoA synthetase-like"/>
    <property type="match status" value="1"/>
</dbReference>
<accession>M0BFC2</accession>
<evidence type="ECO:0000313" key="3">
    <source>
        <dbReference type="EMBL" id="ELZ09525.1"/>
    </source>
</evidence>
<feature type="region of interest" description="Disordered" evidence="1">
    <location>
        <begin position="151"/>
        <end position="203"/>
    </location>
</feature>
<dbReference type="EMBL" id="AOIQ01000017">
    <property type="protein sequence ID" value="ELZ09525.1"/>
    <property type="molecule type" value="Genomic_DNA"/>
</dbReference>